<dbReference type="OrthoDB" id="3795970at2"/>
<comment type="caution">
    <text evidence="1">The sequence shown here is derived from an EMBL/GenBank/DDBJ whole genome shotgun (WGS) entry which is preliminary data.</text>
</comment>
<name>A0A162X5S0_9FLAO</name>
<proteinExistence type="predicted"/>
<dbReference type="STRING" id="1642818.AWE51_17910"/>
<dbReference type="EMBL" id="LQRT01000058">
    <property type="protein sequence ID" value="KZS38428.1"/>
    <property type="molecule type" value="Genomic_DNA"/>
</dbReference>
<accession>A0A162X5S0</accession>
<organism evidence="1 2">
    <name type="scientific">Aquimarina aggregata</name>
    <dbReference type="NCBI Taxonomy" id="1642818"/>
    <lineage>
        <taxon>Bacteria</taxon>
        <taxon>Pseudomonadati</taxon>
        <taxon>Bacteroidota</taxon>
        <taxon>Flavobacteriia</taxon>
        <taxon>Flavobacteriales</taxon>
        <taxon>Flavobacteriaceae</taxon>
        <taxon>Aquimarina</taxon>
    </lineage>
</organism>
<sequence>MKKNSKLILVLIFSFSHSFIFAQKISIWENHVKLNSWAHKIPVEQSTEIANIGFTGKHANYTNADTWYPSWASDGNLYSPWTDGKINNELCRSYPGEKAHTGQAKIEGSDPLNLKITSLGTTKGSALPYEGRYPAGSLVYNGIWYYGTYCLLDAPSLSMNWPILGPFVGFRISNDYGKTWNTPKVSPSNNLFNEKTDLTAKPVKIGVPHFVDFGKNMEHSPDGYAYLTCHSARIDNNKPRPGNLSWVSGDLIYLIRVKPSPKTINDKSQYEFFAGKDENGKEIWSKELHDLEPIFEWNNNAGNVSMTYNAPLKKFLMCITDGWPTVKSMDSYILKSDNITGPWKIVSYLRDFGPQAYFLNIPSKFISDDGKTAWLCYSANFAYSKNGLGNPTGSNYSMSLHEIKFLDKKELSSIKK</sequence>
<gene>
    <name evidence="1" type="ORF">AWE51_17910</name>
</gene>
<dbReference type="AlphaFoldDB" id="A0A162X5S0"/>
<reference evidence="1 2" key="1">
    <citation type="submission" date="2016-01" db="EMBL/GenBank/DDBJ databases">
        <title>The draft genome sequence of Aquimarina sp. RZW4-3-2.</title>
        <authorList>
            <person name="Wang Y."/>
        </authorList>
    </citation>
    <scope>NUCLEOTIDE SEQUENCE [LARGE SCALE GENOMIC DNA]</scope>
    <source>
        <strain evidence="1 2">RZW4-3-2</strain>
    </source>
</reference>
<evidence type="ECO:0000313" key="1">
    <source>
        <dbReference type="EMBL" id="KZS38428.1"/>
    </source>
</evidence>
<evidence type="ECO:0008006" key="3">
    <source>
        <dbReference type="Google" id="ProtNLM"/>
    </source>
</evidence>
<keyword evidence="2" id="KW-1185">Reference proteome</keyword>
<protein>
    <recommendedName>
        <fullName evidence="3">DUF4185 domain-containing protein</fullName>
    </recommendedName>
</protein>
<evidence type="ECO:0000313" key="2">
    <source>
        <dbReference type="Proteomes" id="UP000076715"/>
    </source>
</evidence>
<dbReference type="Proteomes" id="UP000076715">
    <property type="component" value="Unassembled WGS sequence"/>
</dbReference>
<dbReference type="RefSeq" id="WP_066319471.1">
    <property type="nucleotide sequence ID" value="NZ_LQRT01000058.1"/>
</dbReference>